<organism evidence="2 3">
    <name type="scientific">Streptomyces clavuligerus</name>
    <dbReference type="NCBI Taxonomy" id="1901"/>
    <lineage>
        <taxon>Bacteria</taxon>
        <taxon>Bacillati</taxon>
        <taxon>Actinomycetota</taxon>
        <taxon>Actinomycetes</taxon>
        <taxon>Kitasatosporales</taxon>
        <taxon>Streptomycetaceae</taxon>
        <taxon>Streptomyces</taxon>
    </lineage>
</organism>
<keyword evidence="1" id="KW-0238">DNA-binding</keyword>
<dbReference type="AlphaFoldDB" id="B5GQQ1"/>
<dbReference type="GO" id="GO:0003700">
    <property type="term" value="F:DNA-binding transcription factor activity"/>
    <property type="evidence" value="ECO:0007669"/>
    <property type="project" value="TreeGrafter"/>
</dbReference>
<evidence type="ECO:0000313" key="2">
    <source>
        <dbReference type="EMBL" id="EFG06666.1"/>
    </source>
</evidence>
<dbReference type="InterPro" id="IPR043917">
    <property type="entry name" value="DUF5753"/>
</dbReference>
<dbReference type="PANTHER" id="PTHR46797">
    <property type="entry name" value="HTH-TYPE TRANSCRIPTIONAL REGULATOR"/>
    <property type="match status" value="1"/>
</dbReference>
<dbReference type="STRING" id="1901.BB341_20300"/>
<evidence type="ECO:0000256" key="1">
    <source>
        <dbReference type="ARBA" id="ARBA00023125"/>
    </source>
</evidence>
<dbReference type="Pfam" id="PF19054">
    <property type="entry name" value="DUF5753"/>
    <property type="match status" value="1"/>
</dbReference>
<proteinExistence type="predicted"/>
<evidence type="ECO:0000313" key="3">
    <source>
        <dbReference type="Proteomes" id="UP000002357"/>
    </source>
</evidence>
<keyword evidence="3" id="KW-1185">Reference proteome</keyword>
<dbReference type="GO" id="GO:0005829">
    <property type="term" value="C:cytosol"/>
    <property type="evidence" value="ECO:0007669"/>
    <property type="project" value="TreeGrafter"/>
</dbReference>
<dbReference type="InterPro" id="IPR010982">
    <property type="entry name" value="Lambda_DNA-bd_dom_sf"/>
</dbReference>
<name>B5GQQ1_STRCL</name>
<dbReference type="PANTHER" id="PTHR46797:SF1">
    <property type="entry name" value="METHYLPHOSPHONATE SYNTHASE"/>
    <property type="match status" value="1"/>
</dbReference>
<dbReference type="InterPro" id="IPR050807">
    <property type="entry name" value="TransReg_Diox_bact_type"/>
</dbReference>
<dbReference type="Gene3D" id="1.10.260.40">
    <property type="entry name" value="lambda repressor-like DNA-binding domains"/>
    <property type="match status" value="1"/>
</dbReference>
<dbReference type="OrthoDB" id="4966777at2"/>
<dbReference type="PROSITE" id="PS50943">
    <property type="entry name" value="HTH_CROC1"/>
    <property type="match status" value="1"/>
</dbReference>
<dbReference type="Pfam" id="PF13560">
    <property type="entry name" value="HTH_31"/>
    <property type="match status" value="1"/>
</dbReference>
<dbReference type="SUPFAM" id="SSF47413">
    <property type="entry name" value="lambda repressor-like DNA-binding domains"/>
    <property type="match status" value="1"/>
</dbReference>
<dbReference type="KEGG" id="sclf:BB341_20300"/>
<protein>
    <submittedName>
        <fullName evidence="2">Transcriptional regulator, XRE family</fullName>
    </submittedName>
</protein>
<reference evidence="2 3" key="1">
    <citation type="journal article" date="2010" name="Genome Biol. Evol.">
        <title>The sequence of a 1.8-mb bacterial linear plasmid reveals a rich evolutionary reservoir of secondary metabolic pathways.</title>
        <authorList>
            <person name="Medema M.H."/>
            <person name="Trefzer A."/>
            <person name="Kovalchuk A."/>
            <person name="van den Berg M."/>
            <person name="Mueller U."/>
            <person name="Heijne W."/>
            <person name="Wu L."/>
            <person name="Alam M.T."/>
            <person name="Ronning C.M."/>
            <person name="Nierman W.C."/>
            <person name="Bovenberg R.A.L."/>
            <person name="Breitling R."/>
            <person name="Takano E."/>
        </authorList>
    </citation>
    <scope>NUCLEOTIDE SEQUENCE [LARGE SCALE GENOMIC DNA]</scope>
    <source>
        <strain evidence="3">ATCC 27064 / DSM 738 / JCM 4710 / NBRC 13307 / NCIMB 12785 / NRRL 3585 / VKM Ac-602</strain>
    </source>
</reference>
<sequence>MAPGWLVGRVLVAAWCRTLGMGSERQKRLTALGVRLRELRAAAGLTGAALAQRAGVGQPTVSKIENGRMVPSVDVLDRLSGALDLDAPTRAEVRELLAAVEAAPGSGRDSVPGSDLDEMIRGARLVRSFQCVVLPAMLQTAEYARHVFESRPGVDPEAVGRAVAARVERQSVIYERGRESVFVMTEGALRTWPGTPALMLAQFDRLLAVESLSTVRLGVIPWRHRVPLLPRHGFTLCDRRAVVVEEFREERVLESQDDLAFYEDHFARFEDAAVFGAEARELALRLMDEFRNLTGTTTP</sequence>
<dbReference type="SMART" id="SM00530">
    <property type="entry name" value="HTH_XRE"/>
    <property type="match status" value="1"/>
</dbReference>
<dbReference type="Proteomes" id="UP000002357">
    <property type="component" value="Chromosome"/>
</dbReference>
<dbReference type="eggNOG" id="COG1813">
    <property type="taxonomic scope" value="Bacteria"/>
</dbReference>
<dbReference type="InterPro" id="IPR001387">
    <property type="entry name" value="Cro/C1-type_HTH"/>
</dbReference>
<accession>B5GQQ1</accession>
<dbReference type="CDD" id="cd00093">
    <property type="entry name" value="HTH_XRE"/>
    <property type="match status" value="1"/>
</dbReference>
<dbReference type="EMBL" id="CM000913">
    <property type="protein sequence ID" value="EFG06666.1"/>
    <property type="molecule type" value="Genomic_DNA"/>
</dbReference>
<gene>
    <name evidence="2" type="ORF">SCLAV_1591</name>
</gene>
<dbReference type="GO" id="GO:0003677">
    <property type="term" value="F:DNA binding"/>
    <property type="evidence" value="ECO:0007669"/>
    <property type="project" value="UniProtKB-KW"/>
</dbReference>